<reference evidence="2 3" key="1">
    <citation type="submission" date="2019-03" db="EMBL/GenBank/DDBJ databases">
        <title>First draft genome of Liparis tanakae, snailfish: a comprehensive survey of snailfish specific genes.</title>
        <authorList>
            <person name="Kim W."/>
            <person name="Song I."/>
            <person name="Jeong J.-H."/>
            <person name="Kim D."/>
            <person name="Kim S."/>
            <person name="Ryu S."/>
            <person name="Song J.Y."/>
            <person name="Lee S.K."/>
        </authorList>
    </citation>
    <scope>NUCLEOTIDE SEQUENCE [LARGE SCALE GENOMIC DNA]</scope>
    <source>
        <tissue evidence="2">Muscle</tissue>
    </source>
</reference>
<organism evidence="2 3">
    <name type="scientific">Liparis tanakae</name>
    <name type="common">Tanaka's snailfish</name>
    <dbReference type="NCBI Taxonomy" id="230148"/>
    <lineage>
        <taxon>Eukaryota</taxon>
        <taxon>Metazoa</taxon>
        <taxon>Chordata</taxon>
        <taxon>Craniata</taxon>
        <taxon>Vertebrata</taxon>
        <taxon>Euteleostomi</taxon>
        <taxon>Actinopterygii</taxon>
        <taxon>Neopterygii</taxon>
        <taxon>Teleostei</taxon>
        <taxon>Neoteleostei</taxon>
        <taxon>Acanthomorphata</taxon>
        <taxon>Eupercaria</taxon>
        <taxon>Perciformes</taxon>
        <taxon>Cottioidei</taxon>
        <taxon>Cottales</taxon>
        <taxon>Liparidae</taxon>
        <taxon>Liparis</taxon>
    </lineage>
</organism>
<proteinExistence type="predicted"/>
<feature type="compositionally biased region" description="Basic and acidic residues" evidence="1">
    <location>
        <begin position="115"/>
        <end position="126"/>
    </location>
</feature>
<dbReference type="OrthoDB" id="10522090at2759"/>
<evidence type="ECO:0000313" key="3">
    <source>
        <dbReference type="Proteomes" id="UP000314294"/>
    </source>
</evidence>
<protein>
    <submittedName>
        <fullName evidence="2">Uncharacterized protein</fullName>
    </submittedName>
</protein>
<keyword evidence="3" id="KW-1185">Reference proteome</keyword>
<evidence type="ECO:0000256" key="1">
    <source>
        <dbReference type="SAM" id="MobiDB-lite"/>
    </source>
</evidence>
<feature type="region of interest" description="Disordered" evidence="1">
    <location>
        <begin position="105"/>
        <end position="126"/>
    </location>
</feature>
<dbReference type="EMBL" id="SRLO01000139">
    <property type="protein sequence ID" value="TNN72320.1"/>
    <property type="molecule type" value="Genomic_DNA"/>
</dbReference>
<sequence>MKLAAPSLLNTTQDPTHSNFVARKLPAARAPAANMMGTALVMPTNDWKMLMPRTAASLQRAFRKPNASSTVITSRAFHEAMLMPPNRHKRAIIPDSLLPNIRKKQLTQEMTLDPADQRQRNRKDVK</sequence>
<gene>
    <name evidence="2" type="ORF">EYF80_017472</name>
</gene>
<accession>A0A4Z2I3D1</accession>
<dbReference type="AlphaFoldDB" id="A0A4Z2I3D1"/>
<comment type="caution">
    <text evidence="2">The sequence shown here is derived from an EMBL/GenBank/DDBJ whole genome shotgun (WGS) entry which is preliminary data.</text>
</comment>
<dbReference type="Proteomes" id="UP000314294">
    <property type="component" value="Unassembled WGS sequence"/>
</dbReference>
<evidence type="ECO:0000313" key="2">
    <source>
        <dbReference type="EMBL" id="TNN72320.1"/>
    </source>
</evidence>
<name>A0A4Z2I3D1_9TELE</name>